<evidence type="ECO:0000313" key="4">
    <source>
        <dbReference type="EMBL" id="PJK28475.1"/>
    </source>
</evidence>
<evidence type="ECO:0000256" key="1">
    <source>
        <dbReference type="SAM" id="MobiDB-lite"/>
    </source>
</evidence>
<dbReference type="Pfam" id="PF02698">
    <property type="entry name" value="DUF218"/>
    <property type="match status" value="1"/>
</dbReference>
<organism evidence="4 5">
    <name type="scientific">Minwuia thermotolerans</name>
    <dbReference type="NCBI Taxonomy" id="2056226"/>
    <lineage>
        <taxon>Bacteria</taxon>
        <taxon>Pseudomonadati</taxon>
        <taxon>Pseudomonadota</taxon>
        <taxon>Alphaproteobacteria</taxon>
        <taxon>Minwuiales</taxon>
        <taxon>Minwuiaceae</taxon>
        <taxon>Minwuia</taxon>
    </lineage>
</organism>
<feature type="compositionally biased region" description="Basic residues" evidence="1">
    <location>
        <begin position="242"/>
        <end position="260"/>
    </location>
</feature>
<dbReference type="EMBL" id="PHIG01000044">
    <property type="protein sequence ID" value="PJK28475.1"/>
    <property type="molecule type" value="Genomic_DNA"/>
</dbReference>
<evidence type="ECO:0000259" key="3">
    <source>
        <dbReference type="Pfam" id="PF02698"/>
    </source>
</evidence>
<keyword evidence="5" id="KW-1185">Reference proteome</keyword>
<feature type="compositionally biased region" description="Low complexity" evidence="1">
    <location>
        <begin position="206"/>
        <end position="217"/>
    </location>
</feature>
<comment type="caution">
    <text evidence="4">The sequence shown here is derived from an EMBL/GenBank/DDBJ whole genome shotgun (WGS) entry which is preliminary data.</text>
</comment>
<feature type="region of interest" description="Disordered" evidence="1">
    <location>
        <begin position="51"/>
        <end position="298"/>
    </location>
</feature>
<feature type="domain" description="DUF218" evidence="3">
    <location>
        <begin position="349"/>
        <end position="472"/>
    </location>
</feature>
<feature type="transmembrane region" description="Helical" evidence="2">
    <location>
        <begin position="314"/>
        <end position="335"/>
    </location>
</feature>
<dbReference type="InterPro" id="IPR014729">
    <property type="entry name" value="Rossmann-like_a/b/a_fold"/>
</dbReference>
<feature type="compositionally biased region" description="Basic residues" evidence="1">
    <location>
        <begin position="192"/>
        <end position="204"/>
    </location>
</feature>
<name>A0A2M9FYD8_9PROT</name>
<feature type="region of interest" description="Disordered" evidence="1">
    <location>
        <begin position="7"/>
        <end position="34"/>
    </location>
</feature>
<dbReference type="Gene3D" id="3.40.50.620">
    <property type="entry name" value="HUPs"/>
    <property type="match status" value="1"/>
</dbReference>
<proteinExistence type="predicted"/>
<keyword evidence="2" id="KW-0812">Transmembrane</keyword>
<feature type="compositionally biased region" description="Basic residues" evidence="1">
    <location>
        <begin position="16"/>
        <end position="30"/>
    </location>
</feature>
<evidence type="ECO:0000256" key="2">
    <source>
        <dbReference type="SAM" id="Phobius"/>
    </source>
</evidence>
<keyword evidence="2" id="KW-0472">Membrane</keyword>
<reference evidence="4 5" key="1">
    <citation type="submission" date="2017-11" db="EMBL/GenBank/DDBJ databases">
        <title>Draft genome sequence of Rhizobiales bacterium SY3-13.</title>
        <authorList>
            <person name="Sun C."/>
        </authorList>
    </citation>
    <scope>NUCLEOTIDE SEQUENCE [LARGE SCALE GENOMIC DNA]</scope>
    <source>
        <strain evidence="4 5">SY3-13</strain>
    </source>
</reference>
<accession>A0A2M9FYD8</accession>
<evidence type="ECO:0000313" key="5">
    <source>
        <dbReference type="Proteomes" id="UP000229498"/>
    </source>
</evidence>
<feature type="compositionally biased region" description="Low complexity" evidence="1">
    <location>
        <begin position="129"/>
        <end position="138"/>
    </location>
</feature>
<feature type="compositionally biased region" description="Basic residues" evidence="1">
    <location>
        <begin position="175"/>
        <end position="185"/>
    </location>
</feature>
<dbReference type="AlphaFoldDB" id="A0A2M9FYD8"/>
<dbReference type="CDD" id="cd06259">
    <property type="entry name" value="YdcF-like"/>
    <property type="match status" value="1"/>
</dbReference>
<dbReference type="InterPro" id="IPR003848">
    <property type="entry name" value="DUF218"/>
</dbReference>
<dbReference type="Proteomes" id="UP000229498">
    <property type="component" value="Unassembled WGS sequence"/>
</dbReference>
<sequence>MRCCAWRTEGLTPTSLRRRPHERPGTRPRARSVQPFHAVDHRGAVLRGRHRHRRGVLAGGADGLLGRSGRRPADRARDRRAGRRGHGQGTGAGTGRHVRGAGSRSPAPPCGRGTAGAVDRRRGPGGYGQRPALAAADRGAPDRAHGGARRGGPPGGPRRHRRRPFGELAETSATARRHGRSRRRRTGADRHRRDRSCHHFRHPRLAFGAAGHRGAFAPDRRRRDLHRAPFPASRHVAGAGRRSGRRHPRPDRHRFRRRRGATGEFGTASGPEPDGVRLDRHGRSARHHRPRRHADGALYGHGHAEETLVSRSGVVIRLLLCLVALWLGGLLGFAWRVYSIPTSPGPAEGIVVLTGSAGRISGGLELLKRYPDARMLITGVGDGTAKSEIAAAFSTDEALFDCCIELDRRAKDTVGNAEETARWVRRNNISSLVVVTAAYHMPRSLVEMRRVMADVRLEPLPTRAGEDNPERWWWNSPTRRRIALEYHKYLFSLVRARLTADIGDLRFR</sequence>
<feature type="compositionally biased region" description="Basic residues" evidence="1">
    <location>
        <begin position="283"/>
        <end position="292"/>
    </location>
</feature>
<dbReference type="OrthoDB" id="9812311at2"/>
<keyword evidence="2" id="KW-1133">Transmembrane helix</keyword>
<gene>
    <name evidence="4" type="ORF">CVT23_17200</name>
</gene>
<protein>
    <recommendedName>
        <fullName evidence="3">DUF218 domain-containing protein</fullName>
    </recommendedName>
</protein>